<evidence type="ECO:0000313" key="7">
    <source>
        <dbReference type="Proteomes" id="UP001596492"/>
    </source>
</evidence>
<evidence type="ECO:0000256" key="5">
    <source>
        <dbReference type="RuleBase" id="RU363041"/>
    </source>
</evidence>
<reference evidence="7" key="1">
    <citation type="journal article" date="2019" name="Int. J. Syst. Evol. Microbiol.">
        <title>The Global Catalogue of Microorganisms (GCM) 10K type strain sequencing project: providing services to taxonomists for standard genome sequencing and annotation.</title>
        <authorList>
            <consortium name="The Broad Institute Genomics Platform"/>
            <consortium name="The Broad Institute Genome Sequencing Center for Infectious Disease"/>
            <person name="Wu L."/>
            <person name="Ma J."/>
        </authorList>
    </citation>
    <scope>NUCLEOTIDE SEQUENCE [LARGE SCALE GENOMIC DNA]</scope>
    <source>
        <strain evidence="7">CCUG 51308</strain>
    </source>
</reference>
<accession>A0ABW2IIU7</accession>
<feature type="transmembrane region" description="Helical" evidence="5">
    <location>
        <begin position="38"/>
        <end position="65"/>
    </location>
</feature>
<comment type="caution">
    <text evidence="6">The sequence shown here is derived from an EMBL/GenBank/DDBJ whole genome shotgun (WGS) entry which is preliminary data.</text>
</comment>
<name>A0ABW2IIU7_9PROT</name>
<evidence type="ECO:0000256" key="1">
    <source>
        <dbReference type="ARBA" id="ARBA00004141"/>
    </source>
</evidence>
<evidence type="ECO:0000256" key="3">
    <source>
        <dbReference type="ARBA" id="ARBA00022989"/>
    </source>
</evidence>
<feature type="transmembrane region" description="Helical" evidence="5">
    <location>
        <begin position="193"/>
        <end position="221"/>
    </location>
</feature>
<dbReference type="InterPro" id="IPR002781">
    <property type="entry name" value="TM_pro_TauE-like"/>
</dbReference>
<feature type="transmembrane region" description="Helical" evidence="5">
    <location>
        <begin position="259"/>
        <end position="278"/>
    </location>
</feature>
<organism evidence="6 7">
    <name type="scientific">Hirschia litorea</name>
    <dbReference type="NCBI Taxonomy" id="1199156"/>
    <lineage>
        <taxon>Bacteria</taxon>
        <taxon>Pseudomonadati</taxon>
        <taxon>Pseudomonadota</taxon>
        <taxon>Alphaproteobacteria</taxon>
        <taxon>Hyphomonadales</taxon>
        <taxon>Hyphomonadaceae</taxon>
        <taxon>Hirschia</taxon>
    </lineage>
</organism>
<protein>
    <recommendedName>
        <fullName evidence="5">Probable membrane transporter protein</fullName>
    </recommendedName>
</protein>
<evidence type="ECO:0000313" key="6">
    <source>
        <dbReference type="EMBL" id="MFC7291055.1"/>
    </source>
</evidence>
<keyword evidence="2 5" id="KW-0812">Transmembrane</keyword>
<comment type="similarity">
    <text evidence="5">Belongs to the 4-toluene sulfonate uptake permease (TSUP) (TC 2.A.102) family.</text>
</comment>
<feature type="transmembrane region" description="Helical" evidence="5">
    <location>
        <begin position="151"/>
        <end position="172"/>
    </location>
</feature>
<feature type="transmembrane region" description="Helical" evidence="5">
    <location>
        <begin position="85"/>
        <end position="105"/>
    </location>
</feature>
<dbReference type="Proteomes" id="UP001596492">
    <property type="component" value="Unassembled WGS sequence"/>
</dbReference>
<proteinExistence type="inferred from homology"/>
<dbReference type="PANTHER" id="PTHR43701">
    <property type="entry name" value="MEMBRANE TRANSPORTER PROTEIN MJ0441-RELATED"/>
    <property type="match status" value="1"/>
</dbReference>
<dbReference type="EMBL" id="JBHTBR010000002">
    <property type="protein sequence ID" value="MFC7291055.1"/>
    <property type="molecule type" value="Genomic_DNA"/>
</dbReference>
<keyword evidence="4 5" id="KW-0472">Membrane</keyword>
<sequence length="307" mass="32592">MSTSLRILTCISVAIIAGLFLAYGLILDASNLSASRALGLWSLPVTGVIGAIIASASGTGGGVVFIPIFNSLNEAGLLSLSQTNIVAASFLIQCFGMTMGSLVWLRGMYASETVHAGIPIKTFWKALLSILAIALPVMLFTQWYVKIDPKWVLFGFKVFSITLGSILVFNTLQNGNTSTQAKRTHLEKVDFTLLLLVAPIGGFANALFSVGLGEIVALYLFLRGYSIVTSTGMAVIISAFSVLSGAPYHIYMGNVPWEVVAMTAPGALLGGFLARGIALRLQAYWLKLAAGSWIALSGIGLLLMQYN</sequence>
<dbReference type="Pfam" id="PF01925">
    <property type="entry name" value="TauE"/>
    <property type="match status" value="1"/>
</dbReference>
<feature type="transmembrane region" description="Helical" evidence="5">
    <location>
        <begin position="227"/>
        <end position="247"/>
    </location>
</feature>
<keyword evidence="3 5" id="KW-1133">Transmembrane helix</keyword>
<evidence type="ECO:0000256" key="2">
    <source>
        <dbReference type="ARBA" id="ARBA00022692"/>
    </source>
</evidence>
<keyword evidence="7" id="KW-1185">Reference proteome</keyword>
<dbReference type="RefSeq" id="WP_382166252.1">
    <property type="nucleotide sequence ID" value="NZ_JBHTBR010000002.1"/>
</dbReference>
<comment type="subcellular location">
    <subcellularLocation>
        <location evidence="5">Cell membrane</location>
        <topology evidence="5">Multi-pass membrane protein</topology>
    </subcellularLocation>
    <subcellularLocation>
        <location evidence="1">Membrane</location>
        <topology evidence="1">Multi-pass membrane protein</topology>
    </subcellularLocation>
</comment>
<feature type="transmembrane region" description="Helical" evidence="5">
    <location>
        <begin position="284"/>
        <end position="304"/>
    </location>
</feature>
<keyword evidence="5" id="KW-1003">Cell membrane</keyword>
<gene>
    <name evidence="6" type="ORF">ACFQS8_05465</name>
</gene>
<dbReference type="InterPro" id="IPR051598">
    <property type="entry name" value="TSUP/Inactive_protease-like"/>
</dbReference>
<dbReference type="PANTHER" id="PTHR43701:SF2">
    <property type="entry name" value="MEMBRANE TRANSPORTER PROTEIN YJNA-RELATED"/>
    <property type="match status" value="1"/>
</dbReference>
<feature type="transmembrane region" description="Helical" evidence="5">
    <location>
        <begin position="6"/>
        <end position="26"/>
    </location>
</feature>
<evidence type="ECO:0000256" key="4">
    <source>
        <dbReference type="ARBA" id="ARBA00023136"/>
    </source>
</evidence>
<feature type="transmembrane region" description="Helical" evidence="5">
    <location>
        <begin position="126"/>
        <end position="145"/>
    </location>
</feature>